<protein>
    <recommendedName>
        <fullName evidence="4">Glycosyltransferase</fullName>
        <ecNumber evidence="4">2.4.1.-</ecNumber>
    </recommendedName>
</protein>
<dbReference type="Gene3D" id="3.40.50.2000">
    <property type="entry name" value="Glycogen Phosphorylase B"/>
    <property type="match status" value="2"/>
</dbReference>
<evidence type="ECO:0000256" key="3">
    <source>
        <dbReference type="RuleBase" id="RU003718"/>
    </source>
</evidence>
<dbReference type="FunFam" id="3.40.50.2000:FF:000060">
    <property type="entry name" value="Glycosyltransferase"/>
    <property type="match status" value="1"/>
</dbReference>
<dbReference type="GO" id="GO:0008194">
    <property type="term" value="F:UDP-glycosyltransferase activity"/>
    <property type="evidence" value="ECO:0007669"/>
    <property type="project" value="InterPro"/>
</dbReference>
<gene>
    <name evidence="6" type="ORF">COCNU_07G009430</name>
</gene>
<evidence type="ECO:0000256" key="1">
    <source>
        <dbReference type="ARBA" id="ARBA00009995"/>
    </source>
</evidence>
<dbReference type="InterPro" id="IPR058980">
    <property type="entry name" value="Glyco_transf_N"/>
</dbReference>
<feature type="domain" description="Glycosyltransferase N-terminal" evidence="5">
    <location>
        <begin position="5"/>
        <end position="238"/>
    </location>
</feature>
<dbReference type="PROSITE" id="PS00375">
    <property type="entry name" value="UDPGT"/>
    <property type="match status" value="1"/>
</dbReference>
<evidence type="ECO:0000313" key="6">
    <source>
        <dbReference type="EMBL" id="KAG1354831.1"/>
    </source>
</evidence>
<dbReference type="AlphaFoldDB" id="A0A8K0N551"/>
<dbReference type="Pfam" id="PF00201">
    <property type="entry name" value="UDPGT"/>
    <property type="match status" value="1"/>
</dbReference>
<keyword evidence="3" id="KW-0328">Glycosyltransferase</keyword>
<dbReference type="EC" id="2.4.1.-" evidence="4"/>
<accession>A0A8K0N551</accession>
<proteinExistence type="inferred from homology"/>
<evidence type="ECO:0000256" key="4">
    <source>
        <dbReference type="RuleBase" id="RU362057"/>
    </source>
</evidence>
<dbReference type="EMBL" id="CM017878">
    <property type="protein sequence ID" value="KAG1354831.1"/>
    <property type="molecule type" value="Genomic_DNA"/>
</dbReference>
<dbReference type="GO" id="GO:1901137">
    <property type="term" value="P:carbohydrate derivative biosynthetic process"/>
    <property type="evidence" value="ECO:0007669"/>
    <property type="project" value="UniProtKB-ARBA"/>
</dbReference>
<keyword evidence="7" id="KW-1185">Reference proteome</keyword>
<evidence type="ECO:0000259" key="5">
    <source>
        <dbReference type="Pfam" id="PF26168"/>
    </source>
</evidence>
<dbReference type="PANTHER" id="PTHR48044">
    <property type="entry name" value="GLYCOSYLTRANSFERASE"/>
    <property type="match status" value="1"/>
</dbReference>
<dbReference type="OrthoDB" id="5835829at2759"/>
<name>A0A8K0N551_COCNU</name>
<dbReference type="CDD" id="cd03784">
    <property type="entry name" value="GT1_Gtf-like"/>
    <property type="match status" value="1"/>
</dbReference>
<dbReference type="InterPro" id="IPR002213">
    <property type="entry name" value="UDP_glucos_trans"/>
</dbReference>
<dbReference type="PANTHER" id="PTHR48044:SF22">
    <property type="entry name" value="GLYCOSYLTRANSFERASE"/>
    <property type="match status" value="1"/>
</dbReference>
<sequence>MVRVIPVVVVPLPAQGHLNQLLHLSRLLAARCIPVHYVGSASHNRQVRERALGWQPEHPGHPPIRFHDFFLPPFPSPPASTHAPLSHLLPLFDAAALHFRSPLSALLRSLTTSSRRVVLIHDSTMAFAASVAASVPHVEAFSFHSVSAFSLLLYYCESRRKPPDDPSIAKLNLPNIPNNACFTEQFLDFLRRQHESTAADSGRLFNTCRGIEGRFIDLLAREPQWRNQKTFAIGPLNPVSITKRTGRGTRHPCLEWLDKQPPASVMYVSFGTTSVLSDEQLVELARGLEASRQRFIWVLRDADRADIYTELGEEGKQKAKKGQEERLVGRLDRDCRVERVGRVVRGWAPQLEILAHPSTGGFMSHCGWNSCMESMSMGVPLLTWPMHSDQPRNALLVTRVLRVGITARDWARRNEVVTAAAIRDSIVRLMVSEEGMKEVRARAKAVGGVVRQAMTESGTSRADFDAFITHITK</sequence>
<evidence type="ECO:0000313" key="7">
    <source>
        <dbReference type="Proteomes" id="UP000797356"/>
    </source>
</evidence>
<comment type="similarity">
    <text evidence="1 3">Belongs to the UDP-glycosyltransferase family.</text>
</comment>
<dbReference type="SUPFAM" id="SSF53756">
    <property type="entry name" value="UDP-Glycosyltransferase/glycogen phosphorylase"/>
    <property type="match status" value="1"/>
</dbReference>
<reference evidence="6" key="1">
    <citation type="journal article" date="2017" name="Gigascience">
        <title>The genome draft of coconut (Cocos nucifera).</title>
        <authorList>
            <person name="Xiao Y."/>
            <person name="Xu P."/>
            <person name="Fan H."/>
            <person name="Baudouin L."/>
            <person name="Xia W."/>
            <person name="Bocs S."/>
            <person name="Xu J."/>
            <person name="Li Q."/>
            <person name="Guo A."/>
            <person name="Zhou L."/>
            <person name="Li J."/>
            <person name="Wu Y."/>
            <person name="Ma Z."/>
            <person name="Armero A."/>
            <person name="Issali A.E."/>
            <person name="Liu N."/>
            <person name="Peng M."/>
            <person name="Yang Y."/>
        </authorList>
    </citation>
    <scope>NUCLEOTIDE SEQUENCE</scope>
    <source>
        <tissue evidence="6">Spear leaf of Hainan Tall coconut</tissue>
    </source>
</reference>
<comment type="caution">
    <text evidence="6">The sequence shown here is derived from an EMBL/GenBank/DDBJ whole genome shotgun (WGS) entry which is preliminary data.</text>
</comment>
<keyword evidence="2 3" id="KW-0808">Transferase</keyword>
<evidence type="ECO:0000256" key="2">
    <source>
        <dbReference type="ARBA" id="ARBA00022679"/>
    </source>
</evidence>
<dbReference type="Proteomes" id="UP000797356">
    <property type="component" value="Chromosome 7"/>
</dbReference>
<dbReference type="InterPro" id="IPR035595">
    <property type="entry name" value="UDP_glycos_trans_CS"/>
</dbReference>
<reference evidence="6" key="2">
    <citation type="submission" date="2019-07" db="EMBL/GenBank/DDBJ databases">
        <authorList>
            <person name="Yang Y."/>
            <person name="Bocs S."/>
            <person name="Baudouin L."/>
        </authorList>
    </citation>
    <scope>NUCLEOTIDE SEQUENCE</scope>
    <source>
        <tissue evidence="6">Spear leaf of Hainan Tall coconut</tissue>
    </source>
</reference>
<dbReference type="Pfam" id="PF26168">
    <property type="entry name" value="Glyco_transf_N"/>
    <property type="match status" value="1"/>
</dbReference>
<organism evidence="6 7">
    <name type="scientific">Cocos nucifera</name>
    <name type="common">Coconut palm</name>
    <dbReference type="NCBI Taxonomy" id="13894"/>
    <lineage>
        <taxon>Eukaryota</taxon>
        <taxon>Viridiplantae</taxon>
        <taxon>Streptophyta</taxon>
        <taxon>Embryophyta</taxon>
        <taxon>Tracheophyta</taxon>
        <taxon>Spermatophyta</taxon>
        <taxon>Magnoliopsida</taxon>
        <taxon>Liliopsida</taxon>
        <taxon>Arecaceae</taxon>
        <taxon>Arecoideae</taxon>
        <taxon>Cocoseae</taxon>
        <taxon>Attaleinae</taxon>
        <taxon>Cocos</taxon>
    </lineage>
</organism>